<protein>
    <recommendedName>
        <fullName evidence="2">Maltose/galactoside acetyltransferase domain-containing protein</fullName>
    </recommendedName>
</protein>
<gene>
    <name evidence="1" type="ORF">LCGC14_2081600</name>
</gene>
<dbReference type="Gene3D" id="2.160.10.10">
    <property type="entry name" value="Hexapeptide repeat proteins"/>
    <property type="match status" value="1"/>
</dbReference>
<organism evidence="1">
    <name type="scientific">marine sediment metagenome</name>
    <dbReference type="NCBI Taxonomy" id="412755"/>
    <lineage>
        <taxon>unclassified sequences</taxon>
        <taxon>metagenomes</taxon>
        <taxon>ecological metagenomes</taxon>
    </lineage>
</organism>
<proteinExistence type="predicted"/>
<dbReference type="SUPFAM" id="SSF51161">
    <property type="entry name" value="Trimeric LpxA-like enzymes"/>
    <property type="match status" value="1"/>
</dbReference>
<sequence length="171" mass="18576">MRKIHFLIAKVIFSLFNWAKKTVFLAKLEKMKNVSNLASCGAGTVFTGNVQNIYIGDYTYINRAHITCGDKSNVIIGSGCAIGYNVSIKALTHSMRKPTTNINGPLVHNEKTIKIGNDCWIGDNVFIKEGITIGSNVIVGANSVVTTDFGDNIIIAGSPAKLIKERNENES</sequence>
<dbReference type="Pfam" id="PF00132">
    <property type="entry name" value="Hexapep"/>
    <property type="match status" value="1"/>
</dbReference>
<evidence type="ECO:0008006" key="2">
    <source>
        <dbReference type="Google" id="ProtNLM"/>
    </source>
</evidence>
<dbReference type="PANTHER" id="PTHR23416">
    <property type="entry name" value="SIALIC ACID SYNTHASE-RELATED"/>
    <property type="match status" value="1"/>
</dbReference>
<dbReference type="CDD" id="cd04647">
    <property type="entry name" value="LbH_MAT_like"/>
    <property type="match status" value="1"/>
</dbReference>
<dbReference type="InterPro" id="IPR051159">
    <property type="entry name" value="Hexapeptide_acetyltransf"/>
</dbReference>
<comment type="caution">
    <text evidence="1">The sequence shown here is derived from an EMBL/GenBank/DDBJ whole genome shotgun (WGS) entry which is preliminary data.</text>
</comment>
<dbReference type="InterPro" id="IPR011004">
    <property type="entry name" value="Trimer_LpxA-like_sf"/>
</dbReference>
<dbReference type="AlphaFoldDB" id="A0A0F9EFR2"/>
<name>A0A0F9EFR2_9ZZZZ</name>
<dbReference type="InterPro" id="IPR001451">
    <property type="entry name" value="Hexapep"/>
</dbReference>
<reference evidence="1" key="1">
    <citation type="journal article" date="2015" name="Nature">
        <title>Complex archaea that bridge the gap between prokaryotes and eukaryotes.</title>
        <authorList>
            <person name="Spang A."/>
            <person name="Saw J.H."/>
            <person name="Jorgensen S.L."/>
            <person name="Zaremba-Niedzwiedzka K."/>
            <person name="Martijn J."/>
            <person name="Lind A.E."/>
            <person name="van Eijk R."/>
            <person name="Schleper C."/>
            <person name="Guy L."/>
            <person name="Ettema T.J."/>
        </authorList>
    </citation>
    <scope>NUCLEOTIDE SEQUENCE</scope>
</reference>
<accession>A0A0F9EFR2</accession>
<dbReference type="EMBL" id="LAZR01025167">
    <property type="protein sequence ID" value="KKL72769.1"/>
    <property type="molecule type" value="Genomic_DNA"/>
</dbReference>
<evidence type="ECO:0000313" key="1">
    <source>
        <dbReference type="EMBL" id="KKL72769.1"/>
    </source>
</evidence>